<keyword evidence="10" id="KW-1185">Reference proteome</keyword>
<reference evidence="9 10" key="1">
    <citation type="submission" date="2023-07" db="EMBL/GenBank/DDBJ databases">
        <title>Genomic Encyclopedia of Type Strains, Phase IV (KMG-IV): sequencing the most valuable type-strain genomes for metagenomic binning, comparative biology and taxonomic classification.</title>
        <authorList>
            <person name="Goeker M."/>
        </authorList>
    </citation>
    <scope>NUCLEOTIDE SEQUENCE [LARGE SCALE GENOMIC DNA]</scope>
    <source>
        <strain evidence="9 10">DSM 45903</strain>
    </source>
</reference>
<dbReference type="InterPro" id="IPR003445">
    <property type="entry name" value="Cat_transpt"/>
</dbReference>
<keyword evidence="6" id="KW-0406">Ion transport</keyword>
<dbReference type="Proteomes" id="UP001185012">
    <property type="component" value="Unassembled WGS sequence"/>
</dbReference>
<evidence type="ECO:0000313" key="10">
    <source>
        <dbReference type="Proteomes" id="UP001185012"/>
    </source>
</evidence>
<keyword evidence="7 8" id="KW-0472">Membrane</keyword>
<protein>
    <submittedName>
        <fullName evidence="9">Potassium uptake TrkH family protein</fullName>
    </submittedName>
</protein>
<name>A0ABU1ITJ5_9BACL</name>
<keyword evidence="4 8" id="KW-0812">Transmembrane</keyword>
<sequence>MREYIVKLTPVQLLVLIYFVAVSISSFLLYLPVAHKPGVEITYLDALFTAVSAVSVTGLTVVSTADTFSPTGVAMLMVMLQFGGIGFMTLGTFLWMATGQRIGIARRRMIMLDQNQTNLSGLVRLMRDILLISLAIEVIGALILGTHFYLFYDYGWKAYLYGAFSSLSAFTNAGFDIFGNSLEGFARDYFVQTVNLILIVGGAIGFPVLVELKEWFTTRKQKPFRFSLFTKLTVSVYFALFALSMVTIALLEFNQHYAGMAWHEALYYTLFNSITTRSAGLATMDMTDYSTPTQLFLSFMMFIGASPSSVGGGIRTTTFAVVALAIFFYARGYNHIRIFRRELLTEDVRKASIVFGVGVMIVATALIAVVWEQPEHDLMTIIFEVCSAFGTTGLSMGLTPELTTPGKLTILLLMFIGRIGILSLLFLIREDRPPAVYHYPREKVIIG</sequence>
<feature type="transmembrane region" description="Helical" evidence="8">
    <location>
        <begin position="43"/>
        <end position="62"/>
    </location>
</feature>
<feature type="transmembrane region" description="Helical" evidence="8">
    <location>
        <begin position="351"/>
        <end position="371"/>
    </location>
</feature>
<organism evidence="9 10">
    <name type="scientific">Desmospora profundinema</name>
    <dbReference type="NCBI Taxonomy" id="1571184"/>
    <lineage>
        <taxon>Bacteria</taxon>
        <taxon>Bacillati</taxon>
        <taxon>Bacillota</taxon>
        <taxon>Bacilli</taxon>
        <taxon>Bacillales</taxon>
        <taxon>Thermoactinomycetaceae</taxon>
        <taxon>Desmospora</taxon>
    </lineage>
</organism>
<keyword evidence="2" id="KW-0813">Transport</keyword>
<comment type="caution">
    <text evidence="9">The sequence shown here is derived from an EMBL/GenBank/DDBJ whole genome shotgun (WGS) entry which is preliminary data.</text>
</comment>
<dbReference type="PANTHER" id="PTHR32024:SF4">
    <property type="entry name" value="KTR SYSTEM POTASSIUM UPTAKE PROTEIN D"/>
    <property type="match status" value="1"/>
</dbReference>
<comment type="subcellular location">
    <subcellularLocation>
        <location evidence="1">Cell membrane</location>
        <topology evidence="1">Multi-pass membrane protein</topology>
    </subcellularLocation>
</comment>
<evidence type="ECO:0000256" key="3">
    <source>
        <dbReference type="ARBA" id="ARBA00022475"/>
    </source>
</evidence>
<feature type="transmembrane region" description="Helical" evidence="8">
    <location>
        <begin position="12"/>
        <end position="31"/>
    </location>
</feature>
<dbReference type="EMBL" id="JAVDQG010000007">
    <property type="protein sequence ID" value="MDR6227095.1"/>
    <property type="molecule type" value="Genomic_DNA"/>
</dbReference>
<feature type="transmembrane region" description="Helical" evidence="8">
    <location>
        <begin position="74"/>
        <end position="98"/>
    </location>
</feature>
<keyword evidence="3" id="KW-1003">Cell membrane</keyword>
<gene>
    <name evidence="9" type="ORF">JOE21_003107</name>
</gene>
<evidence type="ECO:0000256" key="2">
    <source>
        <dbReference type="ARBA" id="ARBA00022448"/>
    </source>
</evidence>
<feature type="transmembrane region" description="Helical" evidence="8">
    <location>
        <begin position="190"/>
        <end position="209"/>
    </location>
</feature>
<evidence type="ECO:0000313" key="9">
    <source>
        <dbReference type="EMBL" id="MDR6227095.1"/>
    </source>
</evidence>
<evidence type="ECO:0000256" key="6">
    <source>
        <dbReference type="ARBA" id="ARBA00023065"/>
    </source>
</evidence>
<feature type="transmembrane region" description="Helical" evidence="8">
    <location>
        <begin position="129"/>
        <end position="152"/>
    </location>
</feature>
<accession>A0ABU1ITJ5</accession>
<evidence type="ECO:0000256" key="1">
    <source>
        <dbReference type="ARBA" id="ARBA00004651"/>
    </source>
</evidence>
<dbReference type="Pfam" id="PF02386">
    <property type="entry name" value="TrkH"/>
    <property type="match status" value="1"/>
</dbReference>
<feature type="transmembrane region" description="Helical" evidence="8">
    <location>
        <begin position="229"/>
        <end position="253"/>
    </location>
</feature>
<feature type="transmembrane region" description="Helical" evidence="8">
    <location>
        <begin position="158"/>
        <end position="178"/>
    </location>
</feature>
<feature type="transmembrane region" description="Helical" evidence="8">
    <location>
        <begin position="408"/>
        <end position="428"/>
    </location>
</feature>
<keyword evidence="5 8" id="KW-1133">Transmembrane helix</keyword>
<feature type="transmembrane region" description="Helical" evidence="8">
    <location>
        <begin position="304"/>
        <end position="330"/>
    </location>
</feature>
<evidence type="ECO:0000256" key="5">
    <source>
        <dbReference type="ARBA" id="ARBA00022989"/>
    </source>
</evidence>
<evidence type="ECO:0000256" key="7">
    <source>
        <dbReference type="ARBA" id="ARBA00023136"/>
    </source>
</evidence>
<evidence type="ECO:0000256" key="8">
    <source>
        <dbReference type="SAM" id="Phobius"/>
    </source>
</evidence>
<proteinExistence type="predicted"/>
<evidence type="ECO:0000256" key="4">
    <source>
        <dbReference type="ARBA" id="ARBA00022692"/>
    </source>
</evidence>
<dbReference type="PANTHER" id="PTHR32024">
    <property type="entry name" value="TRK SYSTEM POTASSIUM UPTAKE PROTEIN TRKG-RELATED"/>
    <property type="match status" value="1"/>
</dbReference>
<dbReference type="RefSeq" id="WP_309867885.1">
    <property type="nucleotide sequence ID" value="NZ_JAVDQG010000007.1"/>
</dbReference>